<proteinExistence type="predicted"/>
<protein>
    <submittedName>
        <fullName evidence="1">Uncharacterized protein</fullName>
    </submittedName>
</protein>
<dbReference type="Proteomes" id="UP000816034">
    <property type="component" value="Unassembled WGS sequence"/>
</dbReference>
<dbReference type="RefSeq" id="XP_044549198.1">
    <property type="nucleotide sequence ID" value="XM_044693802.1"/>
</dbReference>
<organism evidence="1 2">
    <name type="scientific">Naegleria lovaniensis</name>
    <name type="common">Amoeba</name>
    <dbReference type="NCBI Taxonomy" id="51637"/>
    <lineage>
        <taxon>Eukaryota</taxon>
        <taxon>Discoba</taxon>
        <taxon>Heterolobosea</taxon>
        <taxon>Tetramitia</taxon>
        <taxon>Eutetramitia</taxon>
        <taxon>Vahlkampfiidae</taxon>
        <taxon>Naegleria</taxon>
    </lineage>
</organism>
<evidence type="ECO:0000313" key="2">
    <source>
        <dbReference type="Proteomes" id="UP000816034"/>
    </source>
</evidence>
<dbReference type="PANTHER" id="PTHR37474:SF1">
    <property type="entry name" value="2'-5' RNA LIGASE FAMILY PROTEIN"/>
    <property type="match status" value="1"/>
</dbReference>
<evidence type="ECO:0000313" key="1">
    <source>
        <dbReference type="EMBL" id="KAG2383519.1"/>
    </source>
</evidence>
<keyword evidence="2" id="KW-1185">Reference proteome</keyword>
<dbReference type="Gene3D" id="3.90.1140.10">
    <property type="entry name" value="Cyclic phosphodiesterase"/>
    <property type="match status" value="1"/>
</dbReference>
<comment type="caution">
    <text evidence="1">The sequence shown here is derived from an EMBL/GenBank/DDBJ whole genome shotgun (WGS) entry which is preliminary data.</text>
</comment>
<gene>
    <name evidence="1" type="ORF">C9374_004190</name>
</gene>
<dbReference type="PANTHER" id="PTHR37474">
    <property type="entry name" value="RNA LIGASE/CYCLIC NUCLEOTIDE PHOSPHODIESTERASE"/>
    <property type="match status" value="1"/>
</dbReference>
<reference evidence="1 2" key="1">
    <citation type="journal article" date="2018" name="BMC Genomics">
        <title>The genome of Naegleria lovaniensis, the basis for a comparative approach to unravel pathogenicity factors of the human pathogenic amoeba N. fowleri.</title>
        <authorList>
            <person name="Liechti N."/>
            <person name="Schurch N."/>
            <person name="Bruggmann R."/>
            <person name="Wittwer M."/>
        </authorList>
    </citation>
    <scope>NUCLEOTIDE SEQUENCE [LARGE SCALE GENOMIC DNA]</scope>
    <source>
        <strain evidence="1 2">ATCC 30569</strain>
    </source>
</reference>
<dbReference type="GeneID" id="68096645"/>
<dbReference type="InterPro" id="IPR009097">
    <property type="entry name" value="Cyclic_Pdiesterase"/>
</dbReference>
<name>A0AA88GM48_NAELO</name>
<sequence length="153" mass="17686">MDKAYQRWPPHINLLFPFISEKYFDAAAQLLREHLQHVESFDLTLSGVSCFDKKTAVLWLDQDENGKQQLVELQSVVAKHFPYCDEKKNENGEFVPHLTVGQCAQKVVQSKVKDLNSKWKPVTVKVEDICMIYRPDQETSFSVIHRIPLGGRQ</sequence>
<accession>A0AA88GM48</accession>
<dbReference type="SUPFAM" id="SSF55144">
    <property type="entry name" value="LigT-like"/>
    <property type="match status" value="1"/>
</dbReference>
<dbReference type="EMBL" id="PYSW02000020">
    <property type="protein sequence ID" value="KAG2383519.1"/>
    <property type="molecule type" value="Genomic_DNA"/>
</dbReference>
<dbReference type="AlphaFoldDB" id="A0AA88GM48"/>
<dbReference type="Pfam" id="PF13563">
    <property type="entry name" value="2_5_RNA_ligase2"/>
    <property type="match status" value="1"/>
</dbReference>